<dbReference type="InterPro" id="IPR017972">
    <property type="entry name" value="Cyt_P450_CS"/>
</dbReference>
<dbReference type="PRINTS" id="PR00463">
    <property type="entry name" value="EP450I"/>
</dbReference>
<dbReference type="GO" id="GO:0042446">
    <property type="term" value="P:hormone biosynthetic process"/>
    <property type="evidence" value="ECO:0007669"/>
    <property type="project" value="TreeGrafter"/>
</dbReference>
<evidence type="ECO:0000256" key="6">
    <source>
        <dbReference type="ARBA" id="ARBA00023002"/>
    </source>
</evidence>
<keyword evidence="8 11" id="KW-0503">Monooxygenase</keyword>
<organism evidence="13 14">
    <name type="scientific">Chiloscyllium punctatum</name>
    <name type="common">Brownbanded bambooshark</name>
    <name type="synonym">Hemiscyllium punctatum</name>
    <dbReference type="NCBI Taxonomy" id="137246"/>
    <lineage>
        <taxon>Eukaryota</taxon>
        <taxon>Metazoa</taxon>
        <taxon>Chordata</taxon>
        <taxon>Craniata</taxon>
        <taxon>Vertebrata</taxon>
        <taxon>Chondrichthyes</taxon>
        <taxon>Elasmobranchii</taxon>
        <taxon>Galeomorphii</taxon>
        <taxon>Galeoidea</taxon>
        <taxon>Orectolobiformes</taxon>
        <taxon>Hemiscylliidae</taxon>
        <taxon>Chiloscyllium</taxon>
    </lineage>
</organism>
<dbReference type="InterPro" id="IPR002401">
    <property type="entry name" value="Cyt_P450_E_grp-I"/>
</dbReference>
<evidence type="ECO:0000313" key="13">
    <source>
        <dbReference type="EMBL" id="GCC30724.1"/>
    </source>
</evidence>
<evidence type="ECO:0000256" key="12">
    <source>
        <dbReference type="RuleBase" id="RU368045"/>
    </source>
</evidence>
<dbReference type="PANTHER" id="PTHR24289:SF15">
    <property type="entry name" value="CYTOCHROME P450 FAMILY 1 SUBFAMILY B MEMBER 1"/>
    <property type="match status" value="1"/>
</dbReference>
<dbReference type="PRINTS" id="PR00385">
    <property type="entry name" value="P450"/>
</dbReference>
<dbReference type="GO" id="GO:0005789">
    <property type="term" value="C:endoplasmic reticulum membrane"/>
    <property type="evidence" value="ECO:0007669"/>
    <property type="project" value="UniProtKB-SubCell"/>
</dbReference>
<comment type="function">
    <text evidence="12">Cytochromes P450 are a group of heme-thiolate monooxygenases. They oxidize a variety of structurally unrelated compounds, including steroids, fatty acids, and xenobiotics.</text>
</comment>
<name>A0A401SK10_CHIPU</name>
<dbReference type="SUPFAM" id="SSF48264">
    <property type="entry name" value="Cytochrome P450"/>
    <property type="match status" value="1"/>
</dbReference>
<comment type="cofactor">
    <cofactor evidence="1 10 12">
        <name>heme</name>
        <dbReference type="ChEBI" id="CHEBI:30413"/>
    </cofactor>
</comment>
<evidence type="ECO:0000256" key="1">
    <source>
        <dbReference type="ARBA" id="ARBA00001971"/>
    </source>
</evidence>
<dbReference type="Gene3D" id="1.10.630.10">
    <property type="entry name" value="Cytochrome P450"/>
    <property type="match status" value="1"/>
</dbReference>
<keyword evidence="4 10" id="KW-0349">Heme</keyword>
<comment type="caution">
    <text evidence="13">The sequence shown here is derived from an EMBL/GenBank/DDBJ whole genome shotgun (WGS) entry which is preliminary data.</text>
</comment>
<dbReference type="PRINTS" id="PR01683">
    <property type="entry name" value="EP450ICYP1A"/>
</dbReference>
<dbReference type="Proteomes" id="UP000287033">
    <property type="component" value="Unassembled WGS sequence"/>
</dbReference>
<evidence type="ECO:0000256" key="8">
    <source>
        <dbReference type="ARBA" id="ARBA00023033"/>
    </source>
</evidence>
<keyword evidence="7 10" id="KW-0408">Iron</keyword>
<dbReference type="OMA" id="QIRLGNC"/>
<dbReference type="STRING" id="137246.A0A401SK10"/>
<proteinExistence type="inferred from homology"/>
<dbReference type="InterPro" id="IPR008066">
    <property type="entry name" value="Cyt_P450_E_grp-I_CYP1"/>
</dbReference>
<dbReference type="OrthoDB" id="1055148at2759"/>
<comment type="similarity">
    <text evidence="3 11">Belongs to the cytochrome P450 family.</text>
</comment>
<dbReference type="PANTHER" id="PTHR24289">
    <property type="entry name" value="STEROID 17-ALPHA-HYDROXYLASE/17,20 LYASE"/>
    <property type="match status" value="1"/>
</dbReference>
<evidence type="ECO:0000256" key="4">
    <source>
        <dbReference type="ARBA" id="ARBA00022617"/>
    </source>
</evidence>
<dbReference type="InterPro" id="IPR036396">
    <property type="entry name" value="Cyt_P450_sf"/>
</dbReference>
<evidence type="ECO:0000256" key="7">
    <source>
        <dbReference type="ARBA" id="ARBA00023004"/>
    </source>
</evidence>
<dbReference type="GO" id="GO:0020037">
    <property type="term" value="F:heme binding"/>
    <property type="evidence" value="ECO:0007669"/>
    <property type="project" value="UniProtKB-UniRule"/>
</dbReference>
<evidence type="ECO:0000313" key="14">
    <source>
        <dbReference type="Proteomes" id="UP000287033"/>
    </source>
</evidence>
<dbReference type="GO" id="GO:0005506">
    <property type="term" value="F:iron ion binding"/>
    <property type="evidence" value="ECO:0007669"/>
    <property type="project" value="UniProtKB-UniRule"/>
</dbReference>
<dbReference type="CDD" id="cd20675">
    <property type="entry name" value="CYP1B1-like"/>
    <property type="match status" value="1"/>
</dbReference>
<keyword evidence="9" id="KW-0472">Membrane</keyword>
<dbReference type="EC" id="1.14.14.1" evidence="12"/>
<evidence type="ECO:0000256" key="11">
    <source>
        <dbReference type="RuleBase" id="RU000461"/>
    </source>
</evidence>
<keyword evidence="5 10" id="KW-0479">Metal-binding</keyword>
<reference evidence="13 14" key="1">
    <citation type="journal article" date="2018" name="Nat. Ecol. Evol.">
        <title>Shark genomes provide insights into elasmobranch evolution and the origin of vertebrates.</title>
        <authorList>
            <person name="Hara Y"/>
            <person name="Yamaguchi K"/>
            <person name="Onimaru K"/>
            <person name="Kadota M"/>
            <person name="Koyanagi M"/>
            <person name="Keeley SD"/>
            <person name="Tatsumi K"/>
            <person name="Tanaka K"/>
            <person name="Motone F"/>
            <person name="Kageyama Y"/>
            <person name="Nozu R"/>
            <person name="Adachi N"/>
            <person name="Nishimura O"/>
            <person name="Nakagawa R"/>
            <person name="Tanegashima C"/>
            <person name="Kiyatake I"/>
            <person name="Matsumoto R"/>
            <person name="Murakumo K"/>
            <person name="Nishida K"/>
            <person name="Terakita A"/>
            <person name="Kuratani S"/>
            <person name="Sato K"/>
            <person name="Hyodo S Kuraku.S."/>
        </authorList>
    </citation>
    <scope>NUCLEOTIDE SEQUENCE [LARGE SCALE GENOMIC DNA]</scope>
</reference>
<dbReference type="FunFam" id="1.10.630.10:FF:000002">
    <property type="entry name" value="Cytochrome P450 1A1"/>
    <property type="match status" value="1"/>
</dbReference>
<dbReference type="AlphaFoldDB" id="A0A401SK10"/>
<comment type="subcellular location">
    <subcellularLocation>
        <location evidence="2">Endomembrane system</location>
    </subcellularLocation>
    <subcellularLocation>
        <location evidence="12">Endoplasmic reticulum membrane</location>
        <topology evidence="12">Peripheral membrane protein</topology>
    </subcellularLocation>
    <subcellularLocation>
        <location evidence="12">Microsome membrane</location>
        <topology evidence="12">Peripheral membrane protein</topology>
    </subcellularLocation>
</comment>
<evidence type="ECO:0000256" key="3">
    <source>
        <dbReference type="ARBA" id="ARBA00010617"/>
    </source>
</evidence>
<evidence type="ECO:0000256" key="10">
    <source>
        <dbReference type="PIRSR" id="PIRSR602401-1"/>
    </source>
</evidence>
<gene>
    <name evidence="13" type="ORF">chiPu_0009178</name>
</gene>
<keyword evidence="12" id="KW-0492">Microsome</keyword>
<dbReference type="Pfam" id="PF00067">
    <property type="entry name" value="p450"/>
    <property type="match status" value="1"/>
</dbReference>
<protein>
    <recommendedName>
        <fullName evidence="12">Cytochrome P450 1A</fullName>
        <ecNumber evidence="12">1.14.14.1</ecNumber>
    </recommendedName>
</protein>
<sequence length="540" mass="61412">MIANQTCAFDQGLSASPSVQWILAATLSALLGLQACRWLQQHLQHCEPGGPPGPFPWPLIGNAAQLGRAPHLTFCRLAERYGSVFRLKLGSRAVVVLNGEESIRQALVRQGADFSGRPDFSSFAVVSRGQSLAFGRHCDLWRLHRKVAHSTVRAFCTSNLETKRVFERHVVCETQQLVSVFMDRSRLDPYFDPWPNLVVAVANVMSAACFGRRYNHSDQEFTSLLSKNHRFGQTVGAGSLVDIMPWLQYFPNPVRSVYRDFKQLNQDFYLFVEEKAQQHRQGFRPDRLRDMTDAFIRTIEHGGVTSATGLTLSPDYVDSTISDIFGASQDTLSTALHWIILYLVWQPQVQAKIHQELDRVVGRQRIPNIEDQPRLPYLMAFLYEALRFSSFVSLTIPHATTRHTLLSGYRIAKGTVIFVNQWSVNHDPRKWHQPEVFDPCRFLTEAGTFNKDLASQVMIFSLGRRRCIGDELAKMQLFLSVSLLMHQCTFRANPKEKLTLDFTYGLTLKPKPFTINMTLRDTLEPLNVAVQRIQQANSNQ</sequence>
<accession>A0A401SK10</accession>
<keyword evidence="12" id="KW-0256">Endoplasmic reticulum</keyword>
<evidence type="ECO:0000256" key="2">
    <source>
        <dbReference type="ARBA" id="ARBA00004308"/>
    </source>
</evidence>
<dbReference type="EMBL" id="BEZZ01000321">
    <property type="protein sequence ID" value="GCC30724.1"/>
    <property type="molecule type" value="Genomic_DNA"/>
</dbReference>
<evidence type="ECO:0000256" key="5">
    <source>
        <dbReference type="ARBA" id="ARBA00022723"/>
    </source>
</evidence>
<dbReference type="InterPro" id="IPR001128">
    <property type="entry name" value="Cyt_P450"/>
</dbReference>
<dbReference type="PROSITE" id="PS00086">
    <property type="entry name" value="CYTOCHROME_P450"/>
    <property type="match status" value="1"/>
</dbReference>
<keyword evidence="14" id="KW-1185">Reference proteome</keyword>
<dbReference type="GO" id="GO:0042448">
    <property type="term" value="P:progesterone metabolic process"/>
    <property type="evidence" value="ECO:0007669"/>
    <property type="project" value="TreeGrafter"/>
</dbReference>
<keyword evidence="6 11" id="KW-0560">Oxidoreductase</keyword>
<feature type="binding site" description="axial binding residue" evidence="10">
    <location>
        <position position="467"/>
    </location>
    <ligand>
        <name>heme</name>
        <dbReference type="ChEBI" id="CHEBI:30413"/>
    </ligand>
    <ligandPart>
        <name>Fe</name>
        <dbReference type="ChEBI" id="CHEBI:18248"/>
    </ligandPart>
</feature>
<dbReference type="GO" id="GO:0004508">
    <property type="term" value="F:steroid 17-alpha-monooxygenase activity"/>
    <property type="evidence" value="ECO:0007669"/>
    <property type="project" value="TreeGrafter"/>
</dbReference>
<evidence type="ECO:0000256" key="9">
    <source>
        <dbReference type="ARBA" id="ARBA00023136"/>
    </source>
</evidence>